<evidence type="ECO:0000313" key="2">
    <source>
        <dbReference type="Proteomes" id="UP000029628"/>
    </source>
</evidence>
<dbReference type="EMBL" id="JRNT01000024">
    <property type="protein sequence ID" value="KGF46923.1"/>
    <property type="molecule type" value="Genomic_DNA"/>
</dbReference>
<dbReference type="GO" id="GO:0016787">
    <property type="term" value="F:hydrolase activity"/>
    <property type="evidence" value="ECO:0007669"/>
    <property type="project" value="UniProtKB-KW"/>
</dbReference>
<dbReference type="PANTHER" id="PTHR35336:SF5">
    <property type="entry name" value="ADENOSYLCOBINAMIDE AMIDOHYDROLASE"/>
    <property type="match status" value="1"/>
</dbReference>
<organism evidence="1 2">
    <name type="scientific">Veillonella montpellierensis DNF00314</name>
    <dbReference type="NCBI Taxonomy" id="1401067"/>
    <lineage>
        <taxon>Bacteria</taxon>
        <taxon>Bacillati</taxon>
        <taxon>Bacillota</taxon>
        <taxon>Negativicutes</taxon>
        <taxon>Veillonellales</taxon>
        <taxon>Veillonellaceae</taxon>
        <taxon>Veillonella</taxon>
    </lineage>
</organism>
<dbReference type="Pfam" id="PF01955">
    <property type="entry name" value="CbiZ"/>
    <property type="match status" value="1"/>
</dbReference>
<dbReference type="eggNOG" id="COG1865">
    <property type="taxonomic scope" value="Bacteria"/>
</dbReference>
<keyword evidence="1" id="KW-0378">Hydrolase</keyword>
<dbReference type="Proteomes" id="UP000029628">
    <property type="component" value="Unassembled WGS sequence"/>
</dbReference>
<dbReference type="RefSeq" id="WP_028257621.1">
    <property type="nucleotide sequence ID" value="NZ_JRNT01000024.1"/>
</dbReference>
<dbReference type="AlphaFoldDB" id="A0A096AII0"/>
<keyword evidence="2" id="KW-1185">Reference proteome</keyword>
<protein>
    <submittedName>
        <fullName evidence="1">Adenosylcobinamide amidohydrolase</fullName>
    </submittedName>
</protein>
<gene>
    <name evidence="1" type="ORF">HMPREF0872_06715</name>
</gene>
<evidence type="ECO:0000313" key="1">
    <source>
        <dbReference type="EMBL" id="KGF46923.1"/>
    </source>
</evidence>
<dbReference type="PANTHER" id="PTHR35336">
    <property type="entry name" value="ADENOSYLCOBINAMIDE AMIDOHYDROLASE"/>
    <property type="match status" value="1"/>
</dbReference>
<dbReference type="InterPro" id="IPR002808">
    <property type="entry name" value="AdoCbi_amidolase"/>
</dbReference>
<comment type="caution">
    <text evidence="1">The sequence shown here is derived from an EMBL/GenBank/DDBJ whole genome shotgun (WGS) entry which is preliminary data.</text>
</comment>
<sequence length="241" mass="25665">MHTSKITPFPAPTQLATGGHVHYDTNSLTITFDDIHYSLSTGQLNGGYHHTLAVRNQKLNFFITTEQDLPGGSVANYLASEFETLDLPIHFCTALLTSADMTKHVYTKVVQDDCIVETIITAGIEQTAHTAGDGYHYKEEKGEFCPPGTINILAFTNKALTDGAMAKALITITEAKSAALQDTNISSLQSTSIATGSATDGIILTIDTSGDILTDAGTFSLFGDTLAKAVRQGLVASLTTF</sequence>
<name>A0A096AII0_9FIRM</name>
<dbReference type="InterPro" id="IPR052209">
    <property type="entry name" value="CbiZ"/>
</dbReference>
<reference evidence="1 2" key="1">
    <citation type="submission" date="2014-07" db="EMBL/GenBank/DDBJ databases">
        <authorList>
            <person name="McCorrison J."/>
            <person name="Sanka R."/>
            <person name="Torralba M."/>
            <person name="Gillis M."/>
            <person name="Haft D.H."/>
            <person name="Methe B."/>
            <person name="Sutton G."/>
            <person name="Nelson K.E."/>
        </authorList>
    </citation>
    <scope>NUCLEOTIDE SEQUENCE [LARGE SCALE GENOMIC DNA]</scope>
    <source>
        <strain evidence="1 2">DNF00314</strain>
    </source>
</reference>
<accession>A0A096AII0</accession>
<proteinExistence type="predicted"/>